<dbReference type="RefSeq" id="WP_343333523.1">
    <property type="nucleotide sequence ID" value="NZ_JAPOHD010000027.1"/>
</dbReference>
<evidence type="ECO:0000313" key="4">
    <source>
        <dbReference type="Proteomes" id="UP001145087"/>
    </source>
</evidence>
<dbReference type="InterPro" id="IPR034116">
    <property type="entry name" value="AGE_dom"/>
</dbReference>
<dbReference type="Gene3D" id="1.50.10.10">
    <property type="match status" value="1"/>
</dbReference>
<dbReference type="GO" id="GO:0005975">
    <property type="term" value="P:carbohydrate metabolic process"/>
    <property type="evidence" value="ECO:0007669"/>
    <property type="project" value="InterPro"/>
</dbReference>
<dbReference type="Proteomes" id="UP001145087">
    <property type="component" value="Unassembled WGS sequence"/>
</dbReference>
<comment type="similarity">
    <text evidence="1">Belongs to the N-acylglucosamine 2-epimerase family.</text>
</comment>
<name>A0A9X3F5Y0_9BACT</name>
<keyword evidence="2" id="KW-0413">Isomerase</keyword>
<dbReference type="InterPro" id="IPR012341">
    <property type="entry name" value="6hp_glycosidase-like_sf"/>
</dbReference>
<dbReference type="Pfam" id="PF07221">
    <property type="entry name" value="GlcNAc_2-epim"/>
    <property type="match status" value="1"/>
</dbReference>
<dbReference type="CDD" id="cd00249">
    <property type="entry name" value="AGE"/>
    <property type="match status" value="1"/>
</dbReference>
<comment type="caution">
    <text evidence="3">The sequence shown here is derived from an EMBL/GenBank/DDBJ whole genome shotgun (WGS) entry which is preliminary data.</text>
</comment>
<dbReference type="GO" id="GO:0016853">
    <property type="term" value="F:isomerase activity"/>
    <property type="evidence" value="ECO:0007669"/>
    <property type="project" value="UniProtKB-KW"/>
</dbReference>
<protein>
    <submittedName>
        <fullName evidence="3">AGE family epimerase/isomerase</fullName>
    </submittedName>
</protein>
<dbReference type="AlphaFoldDB" id="A0A9X3F5Y0"/>
<evidence type="ECO:0000256" key="1">
    <source>
        <dbReference type="ARBA" id="ARBA00008558"/>
    </source>
</evidence>
<keyword evidence="4" id="KW-1185">Reference proteome</keyword>
<reference evidence="3" key="1">
    <citation type="submission" date="2022-11" db="EMBL/GenBank/DDBJ databases">
        <title>Marilongibacter aestuarii gen. nov., sp. nov., isolated from tidal flat sediment.</title>
        <authorList>
            <person name="Jiayan W."/>
        </authorList>
    </citation>
    <scope>NUCLEOTIDE SEQUENCE</scope>
    <source>
        <strain evidence="3">Z1-6</strain>
    </source>
</reference>
<proteinExistence type="inferred from homology"/>
<evidence type="ECO:0000256" key="2">
    <source>
        <dbReference type="ARBA" id="ARBA00023235"/>
    </source>
</evidence>
<dbReference type="InterPro" id="IPR010819">
    <property type="entry name" value="AGE/CE"/>
</dbReference>
<evidence type="ECO:0000313" key="3">
    <source>
        <dbReference type="EMBL" id="MCY1721191.1"/>
    </source>
</evidence>
<organism evidence="3 4">
    <name type="scientific">Draconibacterium aestuarii</name>
    <dbReference type="NCBI Taxonomy" id="2998507"/>
    <lineage>
        <taxon>Bacteria</taxon>
        <taxon>Pseudomonadati</taxon>
        <taxon>Bacteroidota</taxon>
        <taxon>Bacteroidia</taxon>
        <taxon>Marinilabiliales</taxon>
        <taxon>Prolixibacteraceae</taxon>
        <taxon>Draconibacterium</taxon>
    </lineage>
</organism>
<sequence>MELKELSEKYKNELLQRVIPFWENYSIDHKYGGYFTCLDREGNVFDTDKFVWLQARQVWMFSKLYNEVEQKENWKKIASDGAHFLNQFGHDDQINWYFSLSREGKPLVQPYNIFSDCFAAMAFGQLYKATGEKQYANIATQTFENILSRSENPKGQYNKLYPGTRPLKGFSLPMILCNLSLELEHLLEPDLVEKTINTCIHEVMEVFYQPDSGLILENVNPDGSFSDSFEGRLLNPGHAIEAMWFIMDLSERLKKPELAQKAVDIALRSLKYGWDEKYGGIFYFLDIKGNPPQQLEWDQKLWWVHIETLITLIKGYALTGNQECLNWFEKVHNYTWSHFSDPEHPEWFGYLNRQGEVLLPLKGGKWKGCFHVPRGLFQVWKTLEKITDKTF</sequence>
<dbReference type="PANTHER" id="PTHR15108">
    <property type="entry name" value="N-ACYLGLUCOSAMINE-2-EPIMERASE"/>
    <property type="match status" value="1"/>
</dbReference>
<dbReference type="SUPFAM" id="SSF48208">
    <property type="entry name" value="Six-hairpin glycosidases"/>
    <property type="match status" value="1"/>
</dbReference>
<dbReference type="FunFam" id="1.50.10.10:FF:000021">
    <property type="entry name" value="N-acylglucosamine 2-epimerase"/>
    <property type="match status" value="1"/>
</dbReference>
<gene>
    <name evidence="3" type="ORF">OU798_12605</name>
</gene>
<dbReference type="EMBL" id="JAPOHD010000027">
    <property type="protein sequence ID" value="MCY1721191.1"/>
    <property type="molecule type" value="Genomic_DNA"/>
</dbReference>
<dbReference type="InterPro" id="IPR008928">
    <property type="entry name" value="6-hairpin_glycosidase_sf"/>
</dbReference>
<accession>A0A9X3F5Y0</accession>